<dbReference type="Proteomes" id="UP000005442">
    <property type="component" value="Chromosome"/>
</dbReference>
<protein>
    <submittedName>
        <fullName evidence="1">Uncharacterized protein</fullName>
    </submittedName>
</protein>
<dbReference type="HOGENOM" id="CLU_3137947_0_0_11"/>
<dbReference type="AlphaFoldDB" id="G8RQE6"/>
<evidence type="ECO:0000313" key="1">
    <source>
        <dbReference type="EMBL" id="AEV76412.1"/>
    </source>
</evidence>
<name>G8RQE6_MYCRN</name>
<dbReference type="EMBL" id="CP003169">
    <property type="protein sequence ID" value="AEV76412.1"/>
    <property type="molecule type" value="Genomic_DNA"/>
</dbReference>
<evidence type="ECO:0000313" key="2">
    <source>
        <dbReference type="Proteomes" id="UP000005442"/>
    </source>
</evidence>
<sequence>MEIRRNSGPREIAFQVVLAGLYDPEFYFAESQRVMVALPSTSSPSASGR</sequence>
<keyword evidence="2" id="KW-1185">Reference proteome</keyword>
<dbReference type="KEGG" id="mrh:MycrhN_5950"/>
<organism evidence="1 2">
    <name type="scientific">Mycolicibacterium rhodesiae (strain NBB3)</name>
    <name type="common">Mycobacterium rhodesiae</name>
    <dbReference type="NCBI Taxonomy" id="710685"/>
    <lineage>
        <taxon>Bacteria</taxon>
        <taxon>Bacillati</taxon>
        <taxon>Actinomycetota</taxon>
        <taxon>Actinomycetes</taxon>
        <taxon>Mycobacteriales</taxon>
        <taxon>Mycobacteriaceae</taxon>
        <taxon>Mycolicibacterium</taxon>
    </lineage>
</organism>
<reference evidence="1 2" key="1">
    <citation type="submission" date="2011-12" db="EMBL/GenBank/DDBJ databases">
        <title>Complete sequence of Mycobacterium rhodesiae NBB3.</title>
        <authorList>
            <consortium name="US DOE Joint Genome Institute"/>
            <person name="Lucas S."/>
            <person name="Han J."/>
            <person name="Lapidus A."/>
            <person name="Cheng J.-F."/>
            <person name="Goodwin L."/>
            <person name="Pitluck S."/>
            <person name="Peters L."/>
            <person name="Mikhailova N."/>
            <person name="Gu W."/>
            <person name="Detter J.C."/>
            <person name="Han C."/>
            <person name="Tapia R."/>
            <person name="Land M."/>
            <person name="Hauser L."/>
            <person name="Kyrpides N."/>
            <person name="Ivanova N."/>
            <person name="Pagani I."/>
            <person name="Mattes T."/>
            <person name="Holmes A."/>
            <person name="Rutledge P."/>
            <person name="Paulsen I."/>
            <person name="Coleman N."/>
            <person name="Woyke T."/>
        </authorList>
    </citation>
    <scope>NUCLEOTIDE SEQUENCE [LARGE SCALE GENOMIC DNA]</scope>
    <source>
        <strain evidence="1 2">NBB3</strain>
    </source>
</reference>
<proteinExistence type="predicted"/>
<accession>G8RQE6</accession>
<gene>
    <name evidence="1" type="ordered locus">MycrhN_5950</name>
</gene>